<dbReference type="Gene3D" id="3.90.550.10">
    <property type="entry name" value="Spore Coat Polysaccharide Biosynthesis Protein SpsA, Chain A"/>
    <property type="match status" value="1"/>
</dbReference>
<dbReference type="SUPFAM" id="SSF53448">
    <property type="entry name" value="Nucleotide-diphospho-sugar transferases"/>
    <property type="match status" value="1"/>
</dbReference>
<dbReference type="EC" id="2.4.-.-" evidence="2"/>
<comment type="caution">
    <text evidence="2">The sequence shown here is derived from an EMBL/GenBank/DDBJ whole genome shotgun (WGS) entry which is preliminary data.</text>
</comment>
<organism evidence="2 3">
    <name type="scientific">Sphaerisporangium aureirubrum</name>
    <dbReference type="NCBI Taxonomy" id="1544736"/>
    <lineage>
        <taxon>Bacteria</taxon>
        <taxon>Bacillati</taxon>
        <taxon>Actinomycetota</taxon>
        <taxon>Actinomycetes</taxon>
        <taxon>Streptosporangiales</taxon>
        <taxon>Streptosporangiaceae</taxon>
        <taxon>Sphaerisporangium</taxon>
    </lineage>
</organism>
<gene>
    <name evidence="2" type="ORF">ACFP1K_04320</name>
</gene>
<dbReference type="RefSeq" id="WP_380747144.1">
    <property type="nucleotide sequence ID" value="NZ_JBHSRF010000004.1"/>
</dbReference>
<protein>
    <submittedName>
        <fullName evidence="2">Glycosyltransferase</fullName>
        <ecNumber evidence="2">2.4.-.-</ecNumber>
    </submittedName>
</protein>
<keyword evidence="2" id="KW-0808">Transferase</keyword>
<evidence type="ECO:0000313" key="3">
    <source>
        <dbReference type="Proteomes" id="UP001596137"/>
    </source>
</evidence>
<dbReference type="Pfam" id="PF00535">
    <property type="entry name" value="Glycos_transf_2"/>
    <property type="match status" value="1"/>
</dbReference>
<dbReference type="EMBL" id="JBHSRF010000004">
    <property type="protein sequence ID" value="MFC6080369.1"/>
    <property type="molecule type" value="Genomic_DNA"/>
</dbReference>
<sequence length="641" mass="68510">MTVTPVPAEVAAELRRGGKIAIATAGVGTADLDELLPGVAYEAADVDEMGTDPWVMTDPSAVAVVARTPTDLRRAVALGDAFPDAQVIAVIVLESPQWCDAPGVRLSPGLGRKFLRDLAVSRHGKSGWRVRTRFSHPRPAGEVAAAVARGFGAHPLGAYALPTAGLAGPGLAAWRPGDPNARFSDTRGPAPDRAGVPSGDLAVRATGDDTEWIDERVQVVDRVADPSWARIGAPGGYGVLRDTVLAPEAVPPVDERSINPRGFAKIPSRGYATLERRDGVTEIRLEDRTLVRVPDSGGVTDADIGRLRRLRGVRIGWRHAHGGPVAAARTVTTLAAAGVPLLCDPVPDWAARALGPGLTAHLTGATEDDLSDDLRREEHSVRLRRAALGTHGTMARWRALAEGAGVPVPPRDSISVVMCTRRADLVPFALGQIARQRGVRLEVILALHGVPATAPEVRDAVARFDRPITVVEAGQDAPFGVVLNQAAARASGSFVSKWDDDDWYGPDHLADLLLAQEYSGAELTGVASEFFYLQQIDVTVRRNWTSETMSDHVAGGAFIVSRSAFEALGGFRPVSRAVDVQFFQALLRAGGGIYRTHGLGFVARRAARGRHTWQEPVGYFLARARDQWPGFRPSRLMETGK</sequence>
<evidence type="ECO:0000313" key="2">
    <source>
        <dbReference type="EMBL" id="MFC6080369.1"/>
    </source>
</evidence>
<name>A0ABW1NCI7_9ACTN</name>
<accession>A0ABW1NCI7</accession>
<dbReference type="GO" id="GO:0016757">
    <property type="term" value="F:glycosyltransferase activity"/>
    <property type="evidence" value="ECO:0007669"/>
    <property type="project" value="UniProtKB-KW"/>
</dbReference>
<dbReference type="InterPro" id="IPR029044">
    <property type="entry name" value="Nucleotide-diphossugar_trans"/>
</dbReference>
<feature type="domain" description="Glycosyltransferase 2-like" evidence="1">
    <location>
        <begin position="415"/>
        <end position="522"/>
    </location>
</feature>
<proteinExistence type="predicted"/>
<reference evidence="3" key="1">
    <citation type="journal article" date="2019" name="Int. J. Syst. Evol. Microbiol.">
        <title>The Global Catalogue of Microorganisms (GCM) 10K type strain sequencing project: providing services to taxonomists for standard genome sequencing and annotation.</title>
        <authorList>
            <consortium name="The Broad Institute Genomics Platform"/>
            <consortium name="The Broad Institute Genome Sequencing Center for Infectious Disease"/>
            <person name="Wu L."/>
            <person name="Ma J."/>
        </authorList>
    </citation>
    <scope>NUCLEOTIDE SEQUENCE [LARGE SCALE GENOMIC DNA]</scope>
    <source>
        <strain evidence="3">JCM 30346</strain>
    </source>
</reference>
<keyword evidence="3" id="KW-1185">Reference proteome</keyword>
<dbReference type="Proteomes" id="UP001596137">
    <property type="component" value="Unassembled WGS sequence"/>
</dbReference>
<evidence type="ECO:0000259" key="1">
    <source>
        <dbReference type="Pfam" id="PF00535"/>
    </source>
</evidence>
<keyword evidence="2" id="KW-0328">Glycosyltransferase</keyword>
<dbReference type="InterPro" id="IPR001173">
    <property type="entry name" value="Glyco_trans_2-like"/>
</dbReference>
<dbReference type="CDD" id="cd00761">
    <property type="entry name" value="Glyco_tranf_GTA_type"/>
    <property type="match status" value="1"/>
</dbReference>